<protein>
    <submittedName>
        <fullName evidence="6">Response regulator</fullName>
    </submittedName>
</protein>
<dbReference type="PANTHER" id="PTHR43214">
    <property type="entry name" value="TWO-COMPONENT RESPONSE REGULATOR"/>
    <property type="match status" value="1"/>
</dbReference>
<reference evidence="7" key="1">
    <citation type="journal article" date="2019" name="Int. J. Syst. Evol. Microbiol.">
        <title>The Global Catalogue of Microorganisms (GCM) 10K type strain sequencing project: providing services to taxonomists for standard genome sequencing and annotation.</title>
        <authorList>
            <consortium name="The Broad Institute Genomics Platform"/>
            <consortium name="The Broad Institute Genome Sequencing Center for Infectious Disease"/>
            <person name="Wu L."/>
            <person name="Ma J."/>
        </authorList>
    </citation>
    <scope>NUCLEOTIDE SEQUENCE [LARGE SCALE GENOMIC DNA]</scope>
    <source>
        <strain evidence="7">CCUG 55609</strain>
    </source>
</reference>
<dbReference type="PRINTS" id="PR00038">
    <property type="entry name" value="HTHLUXR"/>
</dbReference>
<evidence type="ECO:0000256" key="2">
    <source>
        <dbReference type="ARBA" id="ARBA00023125"/>
    </source>
</evidence>
<evidence type="ECO:0000313" key="6">
    <source>
        <dbReference type="EMBL" id="MFD1327190.1"/>
    </source>
</evidence>
<dbReference type="SUPFAM" id="SSF46894">
    <property type="entry name" value="C-terminal effector domain of the bipartite response regulators"/>
    <property type="match status" value="1"/>
</dbReference>
<accession>A0ABW3YSC7</accession>
<dbReference type="SMART" id="SM00421">
    <property type="entry name" value="HTH_LUXR"/>
    <property type="match status" value="1"/>
</dbReference>
<dbReference type="SMART" id="SM00448">
    <property type="entry name" value="REC"/>
    <property type="match status" value="1"/>
</dbReference>
<feature type="modified residue" description="4-aspartylphosphate" evidence="3">
    <location>
        <position position="56"/>
    </location>
</feature>
<feature type="domain" description="Response regulatory" evidence="5">
    <location>
        <begin position="5"/>
        <end position="120"/>
    </location>
</feature>
<dbReference type="InterPro" id="IPR011006">
    <property type="entry name" value="CheY-like_superfamily"/>
</dbReference>
<dbReference type="Pfam" id="PF00072">
    <property type="entry name" value="Response_reg"/>
    <property type="match status" value="1"/>
</dbReference>
<dbReference type="RefSeq" id="WP_374834842.1">
    <property type="nucleotide sequence ID" value="NZ_JBHEEW010000001.1"/>
</dbReference>
<dbReference type="PROSITE" id="PS50043">
    <property type="entry name" value="HTH_LUXR_2"/>
    <property type="match status" value="1"/>
</dbReference>
<dbReference type="Proteomes" id="UP001597173">
    <property type="component" value="Unassembled WGS sequence"/>
</dbReference>
<evidence type="ECO:0000259" key="4">
    <source>
        <dbReference type="PROSITE" id="PS50043"/>
    </source>
</evidence>
<evidence type="ECO:0000256" key="3">
    <source>
        <dbReference type="PROSITE-ProRule" id="PRU00169"/>
    </source>
</evidence>
<gene>
    <name evidence="6" type="ORF">ACFQ33_04715</name>
</gene>
<dbReference type="InterPro" id="IPR001789">
    <property type="entry name" value="Sig_transdc_resp-reg_receiver"/>
</dbReference>
<evidence type="ECO:0000256" key="1">
    <source>
        <dbReference type="ARBA" id="ARBA00022553"/>
    </source>
</evidence>
<evidence type="ECO:0000259" key="5">
    <source>
        <dbReference type="PROSITE" id="PS50110"/>
    </source>
</evidence>
<keyword evidence="7" id="KW-1185">Reference proteome</keyword>
<dbReference type="InterPro" id="IPR000792">
    <property type="entry name" value="Tscrpt_reg_LuxR_C"/>
</dbReference>
<organism evidence="6 7">
    <name type="scientific">Mycoplana ramosa</name>
    <name type="common">Mycoplana bullata</name>
    <dbReference type="NCBI Taxonomy" id="40837"/>
    <lineage>
        <taxon>Bacteria</taxon>
        <taxon>Pseudomonadati</taxon>
        <taxon>Pseudomonadota</taxon>
        <taxon>Alphaproteobacteria</taxon>
        <taxon>Hyphomicrobiales</taxon>
        <taxon>Rhizobiaceae</taxon>
        <taxon>Mycoplana</taxon>
    </lineage>
</organism>
<dbReference type="SUPFAM" id="SSF52172">
    <property type="entry name" value="CheY-like"/>
    <property type="match status" value="1"/>
</dbReference>
<keyword evidence="1 3" id="KW-0597">Phosphoprotein</keyword>
<dbReference type="CDD" id="cd06170">
    <property type="entry name" value="LuxR_C_like"/>
    <property type="match status" value="1"/>
</dbReference>
<proteinExistence type="predicted"/>
<sequence length="224" mass="24132">MGEVTLAFIDDHPVLLEGIGKIFSMDRAFRVVASGSSASDAIHISRQFRPDVLVMDLNMEGNAFEAIGWIARAAPETKVVAFTAASGTDAAVKALEAGASGYVFKGSTTEELRRAIFAVLKGGTFISQEVALSVITALRSSKKGHDLDRNALKLSVREQQVVSFLLLGKTNREIAAELGIGDKTVKHYIGILLQKLQVRNRTELVLAAQRLPHVTASPIGDYLN</sequence>
<dbReference type="InterPro" id="IPR039420">
    <property type="entry name" value="WalR-like"/>
</dbReference>
<keyword evidence="2" id="KW-0238">DNA-binding</keyword>
<dbReference type="CDD" id="cd17535">
    <property type="entry name" value="REC_NarL-like"/>
    <property type="match status" value="1"/>
</dbReference>
<evidence type="ECO:0000313" key="7">
    <source>
        <dbReference type="Proteomes" id="UP001597173"/>
    </source>
</evidence>
<dbReference type="InterPro" id="IPR016032">
    <property type="entry name" value="Sig_transdc_resp-reg_C-effctor"/>
</dbReference>
<feature type="domain" description="HTH luxR-type" evidence="4">
    <location>
        <begin position="147"/>
        <end position="212"/>
    </location>
</feature>
<name>A0ABW3YSC7_MYCRA</name>
<dbReference type="Pfam" id="PF00196">
    <property type="entry name" value="GerE"/>
    <property type="match status" value="1"/>
</dbReference>
<dbReference type="Gene3D" id="3.40.50.2300">
    <property type="match status" value="1"/>
</dbReference>
<dbReference type="InterPro" id="IPR058245">
    <property type="entry name" value="NreC/VraR/RcsB-like_REC"/>
</dbReference>
<comment type="caution">
    <text evidence="6">The sequence shown here is derived from an EMBL/GenBank/DDBJ whole genome shotgun (WGS) entry which is preliminary data.</text>
</comment>
<dbReference type="PROSITE" id="PS50110">
    <property type="entry name" value="RESPONSE_REGULATORY"/>
    <property type="match status" value="1"/>
</dbReference>
<dbReference type="EMBL" id="JBHTNF010000002">
    <property type="protein sequence ID" value="MFD1327190.1"/>
    <property type="molecule type" value="Genomic_DNA"/>
</dbReference>